<protein>
    <submittedName>
        <fullName evidence="1">Uncharacterized protein</fullName>
    </submittedName>
</protein>
<name>A0A2P6QAE7_ROSCH</name>
<keyword evidence="2" id="KW-1185">Reference proteome</keyword>
<accession>A0A2P6QAE7</accession>
<dbReference type="Proteomes" id="UP000238479">
    <property type="component" value="Chromosome 5"/>
</dbReference>
<organism evidence="1 2">
    <name type="scientific">Rosa chinensis</name>
    <name type="common">China rose</name>
    <dbReference type="NCBI Taxonomy" id="74649"/>
    <lineage>
        <taxon>Eukaryota</taxon>
        <taxon>Viridiplantae</taxon>
        <taxon>Streptophyta</taxon>
        <taxon>Embryophyta</taxon>
        <taxon>Tracheophyta</taxon>
        <taxon>Spermatophyta</taxon>
        <taxon>Magnoliopsida</taxon>
        <taxon>eudicotyledons</taxon>
        <taxon>Gunneridae</taxon>
        <taxon>Pentapetalae</taxon>
        <taxon>rosids</taxon>
        <taxon>fabids</taxon>
        <taxon>Rosales</taxon>
        <taxon>Rosaceae</taxon>
        <taxon>Rosoideae</taxon>
        <taxon>Rosoideae incertae sedis</taxon>
        <taxon>Rosa</taxon>
    </lineage>
</organism>
<comment type="caution">
    <text evidence="1">The sequence shown here is derived from an EMBL/GenBank/DDBJ whole genome shotgun (WGS) entry which is preliminary data.</text>
</comment>
<reference evidence="1 2" key="1">
    <citation type="journal article" date="2018" name="Nat. Genet.">
        <title>The Rosa genome provides new insights in the design of modern roses.</title>
        <authorList>
            <person name="Bendahmane M."/>
        </authorList>
    </citation>
    <scope>NUCLEOTIDE SEQUENCE [LARGE SCALE GENOMIC DNA]</scope>
    <source>
        <strain evidence="2">cv. Old Blush</strain>
    </source>
</reference>
<evidence type="ECO:0000313" key="2">
    <source>
        <dbReference type="Proteomes" id="UP000238479"/>
    </source>
</evidence>
<evidence type="ECO:0000313" key="1">
    <source>
        <dbReference type="EMBL" id="PRQ31156.1"/>
    </source>
</evidence>
<gene>
    <name evidence="1" type="ORF">RchiOBHm_Chr5g0032381</name>
</gene>
<sequence length="52" mass="5719">MMVEAWSDSFSQLQGDPPGPVITGLEKKARSCSAKVFITVTDVEESWKQSCN</sequence>
<dbReference type="EMBL" id="PDCK01000043">
    <property type="protein sequence ID" value="PRQ31156.1"/>
    <property type="molecule type" value="Genomic_DNA"/>
</dbReference>
<dbReference type="AlphaFoldDB" id="A0A2P6QAE7"/>
<proteinExistence type="predicted"/>
<dbReference type="Gramene" id="PRQ31156">
    <property type="protein sequence ID" value="PRQ31156"/>
    <property type="gene ID" value="RchiOBHm_Chr5g0032381"/>
</dbReference>